<comment type="caution">
    <text evidence="3">The sequence shown here is derived from an EMBL/GenBank/DDBJ whole genome shotgun (WGS) entry which is preliminary data.</text>
</comment>
<keyword evidence="4" id="KW-1185">Reference proteome</keyword>
<protein>
    <submittedName>
        <fullName evidence="3">Uncharacterized protein</fullName>
    </submittedName>
</protein>
<feature type="signal peptide" evidence="2">
    <location>
        <begin position="1"/>
        <end position="18"/>
    </location>
</feature>
<accession>A0A2T9Y903</accession>
<feature type="compositionally biased region" description="Polar residues" evidence="1">
    <location>
        <begin position="46"/>
        <end position="55"/>
    </location>
</feature>
<dbReference type="AlphaFoldDB" id="A0A2T9Y903"/>
<evidence type="ECO:0000313" key="4">
    <source>
        <dbReference type="Proteomes" id="UP000245383"/>
    </source>
</evidence>
<dbReference type="EMBL" id="MBFR01000358">
    <property type="protein sequence ID" value="PVU88797.1"/>
    <property type="molecule type" value="Genomic_DNA"/>
</dbReference>
<evidence type="ECO:0000256" key="2">
    <source>
        <dbReference type="SAM" id="SignalP"/>
    </source>
</evidence>
<feature type="compositionally biased region" description="Low complexity" evidence="1">
    <location>
        <begin position="56"/>
        <end position="71"/>
    </location>
</feature>
<feature type="compositionally biased region" description="Acidic residues" evidence="1">
    <location>
        <begin position="175"/>
        <end position="184"/>
    </location>
</feature>
<evidence type="ECO:0000256" key="1">
    <source>
        <dbReference type="SAM" id="MobiDB-lite"/>
    </source>
</evidence>
<sequence>MKATKQVFLLSLITSTFALPGKGYRSSLASSKVYKSVESSSENAYATVSPSSDNVYETNSYSTNDNSDTSEIVSSTAEPVYATANPYSMASYITTVEDSSEETETDSSEVIYNTQAVYQQAPVSNNFVQNNKGNGNTQNNIINYNNNNIKQVIQNKPYYTLASSKSDCETKTTESSEETDYTTE</sequence>
<name>A0A2T9Y903_9FUNG</name>
<proteinExistence type="predicted"/>
<feature type="chain" id="PRO_5015669392" evidence="2">
    <location>
        <begin position="19"/>
        <end position="184"/>
    </location>
</feature>
<keyword evidence="2" id="KW-0732">Signal</keyword>
<dbReference type="Proteomes" id="UP000245383">
    <property type="component" value="Unassembled WGS sequence"/>
</dbReference>
<feature type="region of interest" description="Disordered" evidence="1">
    <location>
        <begin position="46"/>
        <end position="71"/>
    </location>
</feature>
<feature type="non-terminal residue" evidence="3">
    <location>
        <position position="184"/>
    </location>
</feature>
<reference evidence="3 4" key="1">
    <citation type="journal article" date="2018" name="MBio">
        <title>Comparative Genomics Reveals the Core Gene Toolbox for the Fungus-Insect Symbiosis.</title>
        <authorList>
            <person name="Wang Y."/>
            <person name="Stata M."/>
            <person name="Wang W."/>
            <person name="Stajich J.E."/>
            <person name="White M.M."/>
            <person name="Moncalvo J.M."/>
        </authorList>
    </citation>
    <scope>NUCLEOTIDE SEQUENCE [LARGE SCALE GENOMIC DNA]</scope>
    <source>
        <strain evidence="3 4">SWE-8-4</strain>
    </source>
</reference>
<gene>
    <name evidence="3" type="ORF">BB561_005694</name>
</gene>
<evidence type="ECO:0000313" key="3">
    <source>
        <dbReference type="EMBL" id="PVU88797.1"/>
    </source>
</evidence>
<organism evidence="3 4">
    <name type="scientific">Smittium simulii</name>
    <dbReference type="NCBI Taxonomy" id="133385"/>
    <lineage>
        <taxon>Eukaryota</taxon>
        <taxon>Fungi</taxon>
        <taxon>Fungi incertae sedis</taxon>
        <taxon>Zoopagomycota</taxon>
        <taxon>Kickxellomycotina</taxon>
        <taxon>Harpellomycetes</taxon>
        <taxon>Harpellales</taxon>
        <taxon>Legeriomycetaceae</taxon>
        <taxon>Smittium</taxon>
    </lineage>
</organism>
<feature type="region of interest" description="Disordered" evidence="1">
    <location>
        <begin position="163"/>
        <end position="184"/>
    </location>
</feature>